<dbReference type="Proteomes" id="UP000821845">
    <property type="component" value="Chromosome 4"/>
</dbReference>
<keyword evidence="2" id="KW-1185">Reference proteome</keyword>
<comment type="caution">
    <text evidence="1">The sequence shown here is derived from an EMBL/GenBank/DDBJ whole genome shotgun (WGS) entry which is preliminary data.</text>
</comment>
<reference evidence="1" key="1">
    <citation type="submission" date="2020-05" db="EMBL/GenBank/DDBJ databases">
        <title>Large-scale comparative analyses of tick genomes elucidate their genetic diversity and vector capacities.</title>
        <authorList>
            <person name="Jia N."/>
            <person name="Wang J."/>
            <person name="Shi W."/>
            <person name="Du L."/>
            <person name="Sun Y."/>
            <person name="Zhan W."/>
            <person name="Jiang J."/>
            <person name="Wang Q."/>
            <person name="Zhang B."/>
            <person name="Ji P."/>
            <person name="Sakyi L.B."/>
            <person name="Cui X."/>
            <person name="Yuan T."/>
            <person name="Jiang B."/>
            <person name="Yang W."/>
            <person name="Lam T.T.-Y."/>
            <person name="Chang Q."/>
            <person name="Ding S."/>
            <person name="Wang X."/>
            <person name="Zhu J."/>
            <person name="Ruan X."/>
            <person name="Zhao L."/>
            <person name="Wei J."/>
            <person name="Que T."/>
            <person name="Du C."/>
            <person name="Cheng J."/>
            <person name="Dai P."/>
            <person name="Han X."/>
            <person name="Huang E."/>
            <person name="Gao Y."/>
            <person name="Liu J."/>
            <person name="Shao H."/>
            <person name="Ye R."/>
            <person name="Li L."/>
            <person name="Wei W."/>
            <person name="Wang X."/>
            <person name="Wang C."/>
            <person name="Yang T."/>
            <person name="Huo Q."/>
            <person name="Li W."/>
            <person name="Guo W."/>
            <person name="Chen H."/>
            <person name="Zhou L."/>
            <person name="Ni X."/>
            <person name="Tian J."/>
            <person name="Zhou Y."/>
            <person name="Sheng Y."/>
            <person name="Liu T."/>
            <person name="Pan Y."/>
            <person name="Xia L."/>
            <person name="Li J."/>
            <person name="Zhao F."/>
            <person name="Cao W."/>
        </authorList>
    </citation>
    <scope>NUCLEOTIDE SEQUENCE</scope>
    <source>
        <strain evidence="1">Hyas-2018</strain>
    </source>
</reference>
<proteinExistence type="predicted"/>
<evidence type="ECO:0000313" key="2">
    <source>
        <dbReference type="Proteomes" id="UP000821845"/>
    </source>
</evidence>
<name>A0ACB7SCP6_HYAAI</name>
<gene>
    <name evidence="1" type="ORF">HPB50_005101</name>
</gene>
<evidence type="ECO:0000313" key="1">
    <source>
        <dbReference type="EMBL" id="KAH6932385.1"/>
    </source>
</evidence>
<sequence>MISGDLAGQRRAAFTRSDTPAARAGECHFGASSGIGEGTALHFASLGCWLSLTSRNQVSLQRVADACRARGAPEDKVTVILE</sequence>
<dbReference type="EMBL" id="CM023484">
    <property type="protein sequence ID" value="KAH6932385.1"/>
    <property type="molecule type" value="Genomic_DNA"/>
</dbReference>
<organism evidence="1 2">
    <name type="scientific">Hyalomma asiaticum</name>
    <name type="common">Tick</name>
    <dbReference type="NCBI Taxonomy" id="266040"/>
    <lineage>
        <taxon>Eukaryota</taxon>
        <taxon>Metazoa</taxon>
        <taxon>Ecdysozoa</taxon>
        <taxon>Arthropoda</taxon>
        <taxon>Chelicerata</taxon>
        <taxon>Arachnida</taxon>
        <taxon>Acari</taxon>
        <taxon>Parasitiformes</taxon>
        <taxon>Ixodida</taxon>
        <taxon>Ixodoidea</taxon>
        <taxon>Ixodidae</taxon>
        <taxon>Hyalomminae</taxon>
        <taxon>Hyalomma</taxon>
    </lineage>
</organism>
<accession>A0ACB7SCP6</accession>
<protein>
    <submittedName>
        <fullName evidence="1">Uncharacterized protein</fullName>
    </submittedName>
</protein>